<feature type="domain" description="APS kinase" evidence="11">
    <location>
        <begin position="13"/>
        <end position="172"/>
    </location>
</feature>
<accession>A0A438N807</accession>
<evidence type="ECO:0000256" key="2">
    <source>
        <dbReference type="ARBA" id="ARBA00007008"/>
    </source>
</evidence>
<evidence type="ECO:0000259" key="11">
    <source>
        <dbReference type="Pfam" id="PF01583"/>
    </source>
</evidence>
<keyword evidence="6 10" id="KW-0547">Nucleotide-binding</keyword>
<evidence type="ECO:0000256" key="10">
    <source>
        <dbReference type="RuleBase" id="RU004347"/>
    </source>
</evidence>
<name>A0A438N807_EXOME</name>
<dbReference type="OrthoDB" id="506431at2759"/>
<keyword evidence="8 10" id="KW-0067">ATP-binding</keyword>
<sequence>MATIRSGLRKQTGLTIWLTGLSASGKSTIAVALEQALLRKPYNKAAYRLDGDNIRFGLNKDLGFSPKDREENIRRIAEVAKLFADSATIAVTSFISPYRADRDLARQLHEAARPDGEAGVPFVEVWVDVPVEVAEQRDPKGLYKKAREGKIPEFTGISAPYEEPLKPEIHIQSDKTSVEDAVKIIVKYLEDKGYLATPPEVSDDE</sequence>
<dbReference type="EC" id="2.7.1.25" evidence="3 10"/>
<keyword evidence="5 10" id="KW-0808">Transferase</keyword>
<dbReference type="FunFam" id="3.40.50.300:FF:000212">
    <property type="entry name" value="Adenylyl-sulfate kinase"/>
    <property type="match status" value="1"/>
</dbReference>
<dbReference type="NCBIfam" id="TIGR00455">
    <property type="entry name" value="apsK"/>
    <property type="match status" value="1"/>
</dbReference>
<dbReference type="Pfam" id="PF01583">
    <property type="entry name" value="APS_kinase"/>
    <property type="match status" value="1"/>
</dbReference>
<dbReference type="AlphaFoldDB" id="A0A438N807"/>
<keyword evidence="9" id="KW-0028">Amino-acid biosynthesis</keyword>
<dbReference type="InterPro" id="IPR002891">
    <property type="entry name" value="APS"/>
</dbReference>
<evidence type="ECO:0000256" key="5">
    <source>
        <dbReference type="ARBA" id="ARBA00022679"/>
    </source>
</evidence>
<evidence type="ECO:0000313" key="13">
    <source>
        <dbReference type="Proteomes" id="UP000288859"/>
    </source>
</evidence>
<comment type="function">
    <text evidence="10">Catalyzes the synthesis of activated sulfate.</text>
</comment>
<dbReference type="InterPro" id="IPR050512">
    <property type="entry name" value="Sulf_AdTrans/APS_kinase"/>
</dbReference>
<keyword evidence="7 10" id="KW-0418">Kinase</keyword>
<dbReference type="VEuPathDB" id="FungiDB:PV10_08575"/>
<evidence type="ECO:0000256" key="7">
    <source>
        <dbReference type="ARBA" id="ARBA00022777"/>
    </source>
</evidence>
<evidence type="ECO:0000256" key="3">
    <source>
        <dbReference type="ARBA" id="ARBA00012121"/>
    </source>
</evidence>
<dbReference type="GO" id="GO:0005737">
    <property type="term" value="C:cytoplasm"/>
    <property type="evidence" value="ECO:0007669"/>
    <property type="project" value="TreeGrafter"/>
</dbReference>
<dbReference type="GO" id="GO:0004020">
    <property type="term" value="F:adenylylsulfate kinase activity"/>
    <property type="evidence" value="ECO:0007669"/>
    <property type="project" value="UniProtKB-EC"/>
</dbReference>
<gene>
    <name evidence="12" type="ORF">B0A52_03962</name>
</gene>
<dbReference type="GO" id="GO:0019344">
    <property type="term" value="P:cysteine biosynthetic process"/>
    <property type="evidence" value="ECO:0007669"/>
    <property type="project" value="UniProtKB-KW"/>
</dbReference>
<keyword evidence="9" id="KW-0198">Cysteine biosynthesis</keyword>
<dbReference type="InterPro" id="IPR027417">
    <property type="entry name" value="P-loop_NTPase"/>
</dbReference>
<dbReference type="GO" id="GO:0005524">
    <property type="term" value="F:ATP binding"/>
    <property type="evidence" value="ECO:0007669"/>
    <property type="project" value="UniProtKB-KW"/>
</dbReference>
<evidence type="ECO:0000256" key="6">
    <source>
        <dbReference type="ARBA" id="ARBA00022741"/>
    </source>
</evidence>
<comment type="catalytic activity">
    <reaction evidence="10">
        <text>adenosine 5'-phosphosulfate + ATP = 3'-phosphoadenylyl sulfate + ADP + H(+)</text>
        <dbReference type="Rhea" id="RHEA:24152"/>
        <dbReference type="ChEBI" id="CHEBI:15378"/>
        <dbReference type="ChEBI" id="CHEBI:30616"/>
        <dbReference type="ChEBI" id="CHEBI:58243"/>
        <dbReference type="ChEBI" id="CHEBI:58339"/>
        <dbReference type="ChEBI" id="CHEBI:456216"/>
        <dbReference type="EC" id="2.7.1.25"/>
    </reaction>
</comment>
<dbReference type="Proteomes" id="UP000288859">
    <property type="component" value="Unassembled WGS sequence"/>
</dbReference>
<dbReference type="HAMAP" id="MF_00065">
    <property type="entry name" value="Adenylyl_sulf_kinase"/>
    <property type="match status" value="1"/>
</dbReference>
<dbReference type="CDD" id="cd02027">
    <property type="entry name" value="APSK"/>
    <property type="match status" value="1"/>
</dbReference>
<protein>
    <recommendedName>
        <fullName evidence="4 10">Adenylyl-sulfate kinase</fullName>
        <ecNumber evidence="3 10">2.7.1.25</ecNumber>
    </recommendedName>
</protein>
<dbReference type="GO" id="GO:0070814">
    <property type="term" value="P:hydrogen sulfide biosynthetic process"/>
    <property type="evidence" value="ECO:0007669"/>
    <property type="project" value="UniProtKB-UniPathway"/>
</dbReference>
<dbReference type="UniPathway" id="UPA00140">
    <property type="reaction ID" value="UER00205"/>
</dbReference>
<evidence type="ECO:0000256" key="9">
    <source>
        <dbReference type="ARBA" id="ARBA00023192"/>
    </source>
</evidence>
<dbReference type="GO" id="GO:0019379">
    <property type="term" value="P:sulfate assimilation, phosphoadenylyl sulfate reduction by phosphoadenylyl-sulfate reductase (thioredoxin)"/>
    <property type="evidence" value="ECO:0007669"/>
    <property type="project" value="TreeGrafter"/>
</dbReference>
<comment type="similarity">
    <text evidence="2 10">Belongs to the APS kinase family.</text>
</comment>
<evidence type="ECO:0000256" key="4">
    <source>
        <dbReference type="ARBA" id="ARBA00018163"/>
    </source>
</evidence>
<comment type="caution">
    <text evidence="12">The sequence shown here is derived from an EMBL/GenBank/DDBJ whole genome shotgun (WGS) entry which is preliminary data.</text>
</comment>
<dbReference type="SUPFAM" id="SSF52540">
    <property type="entry name" value="P-loop containing nucleoside triphosphate hydrolases"/>
    <property type="match status" value="1"/>
</dbReference>
<dbReference type="GO" id="GO:0004781">
    <property type="term" value="F:sulfate adenylyltransferase (ATP) activity"/>
    <property type="evidence" value="ECO:0007669"/>
    <property type="project" value="TreeGrafter"/>
</dbReference>
<evidence type="ECO:0000256" key="1">
    <source>
        <dbReference type="ARBA" id="ARBA00004806"/>
    </source>
</evidence>
<dbReference type="NCBIfam" id="NF003013">
    <property type="entry name" value="PRK03846.1"/>
    <property type="match status" value="1"/>
</dbReference>
<dbReference type="Gene3D" id="3.40.50.300">
    <property type="entry name" value="P-loop containing nucleotide triphosphate hydrolases"/>
    <property type="match status" value="1"/>
</dbReference>
<reference evidence="12 13" key="1">
    <citation type="submission" date="2017-03" db="EMBL/GenBank/DDBJ databases">
        <title>Genomes of endolithic fungi from Antarctica.</title>
        <authorList>
            <person name="Coleine C."/>
            <person name="Masonjones S."/>
            <person name="Stajich J.E."/>
        </authorList>
    </citation>
    <scope>NUCLEOTIDE SEQUENCE [LARGE SCALE GENOMIC DNA]</scope>
    <source>
        <strain evidence="12 13">CCFEE 6314</strain>
    </source>
</reference>
<dbReference type="GO" id="GO:0010134">
    <property type="term" value="P:sulfate assimilation via adenylyl sulfate reduction"/>
    <property type="evidence" value="ECO:0007669"/>
    <property type="project" value="TreeGrafter"/>
</dbReference>
<dbReference type="PANTHER" id="PTHR42700:SF3">
    <property type="entry name" value="BIFUNCTIONAL SAT_APS KINASE-RELATED"/>
    <property type="match status" value="1"/>
</dbReference>
<evidence type="ECO:0000313" key="12">
    <source>
        <dbReference type="EMBL" id="RVX71778.1"/>
    </source>
</evidence>
<dbReference type="EMBL" id="NAJM01000016">
    <property type="protein sequence ID" value="RVX71778.1"/>
    <property type="molecule type" value="Genomic_DNA"/>
</dbReference>
<proteinExistence type="inferred from homology"/>
<evidence type="ECO:0000256" key="8">
    <source>
        <dbReference type="ARBA" id="ARBA00022840"/>
    </source>
</evidence>
<dbReference type="InterPro" id="IPR059117">
    <property type="entry name" value="APS_kinase_dom"/>
</dbReference>
<organism evidence="12 13">
    <name type="scientific">Exophiala mesophila</name>
    <name type="common">Black yeast-like fungus</name>
    <dbReference type="NCBI Taxonomy" id="212818"/>
    <lineage>
        <taxon>Eukaryota</taxon>
        <taxon>Fungi</taxon>
        <taxon>Dikarya</taxon>
        <taxon>Ascomycota</taxon>
        <taxon>Pezizomycotina</taxon>
        <taxon>Eurotiomycetes</taxon>
        <taxon>Chaetothyriomycetidae</taxon>
        <taxon>Chaetothyriales</taxon>
        <taxon>Herpotrichiellaceae</taxon>
        <taxon>Exophiala</taxon>
    </lineage>
</organism>
<comment type="pathway">
    <text evidence="1 10">Sulfur metabolism; hydrogen sulfide biosynthesis; sulfite from sulfate: step 2/3.</text>
</comment>
<dbReference type="PANTHER" id="PTHR42700">
    <property type="entry name" value="SULFATE ADENYLYLTRANSFERASE"/>
    <property type="match status" value="1"/>
</dbReference>